<accession>A0ACC6CEN5</accession>
<comment type="caution">
    <text evidence="1">The sequence shown here is derived from an EMBL/GenBank/DDBJ whole genome shotgun (WGS) entry which is preliminary data.</text>
</comment>
<gene>
    <name evidence="1" type="ORF">NYO99_17640</name>
</gene>
<evidence type="ECO:0000313" key="1">
    <source>
        <dbReference type="EMBL" id="MCY4746804.1"/>
    </source>
</evidence>
<dbReference type="EMBL" id="JAPPUY010000004">
    <property type="protein sequence ID" value="MCY4746804.1"/>
    <property type="molecule type" value="Genomic_DNA"/>
</dbReference>
<evidence type="ECO:0000313" key="2">
    <source>
        <dbReference type="Proteomes" id="UP001076464"/>
    </source>
</evidence>
<protein>
    <submittedName>
        <fullName evidence="1">Uncharacterized protein</fullName>
    </submittedName>
</protein>
<dbReference type="Proteomes" id="UP001076464">
    <property type="component" value="Unassembled WGS sequence"/>
</dbReference>
<proteinExistence type="predicted"/>
<organism evidence="1 2">
    <name type="scientific">Roseateles hydrophilus</name>
    <dbReference type="NCBI Taxonomy" id="2975054"/>
    <lineage>
        <taxon>Bacteria</taxon>
        <taxon>Pseudomonadati</taxon>
        <taxon>Pseudomonadota</taxon>
        <taxon>Betaproteobacteria</taxon>
        <taxon>Burkholderiales</taxon>
        <taxon>Sphaerotilaceae</taxon>
        <taxon>Roseateles</taxon>
    </lineage>
</organism>
<sequence length="415" mass="45450">MNLDYLLPIFLAIFSAVGALLLFLGLYLIDVVSSLSIAYHFDSPSNFIRSANATPAIVKTLTTEPRLLFLTVPPVFWLLILKWQPSIKASLRNALREIVPMAAIVVLLVIADVNVGASMLDTNDQTKTGPNIAGSPLASQSKRALTYGSSPAPTPTHATIFDADRAALFARDGAVMLVAVESMGLPLSPQARQWLDAMARSAPPNQVTQRQVDFKGSTVAAELRHLCATVSSVPDDVAPDQCLPMLARAAHRRSFAVHGNSGNTFNRSQWWPRLGFDQVFFRENLIPRHAELCDFAYKAVCDRALIDFMFRELKSNDFAYGLTVSTHLPIPRLDTDATEDFCNGIRVKSTPCRIIWQHGQVLAYIAAKVRDSRAPMVAYVVGDHAPPFLSTANRAAFSAKQTIGWKIENTSGTTP</sequence>
<keyword evidence="2" id="KW-1185">Reference proteome</keyword>
<reference evidence="1" key="1">
    <citation type="submission" date="2022-08" db="EMBL/GenBank/DDBJ databases">
        <title>Genome sequencing of Pelomonas sp. UHG3.</title>
        <authorList>
            <person name="So Y."/>
        </authorList>
    </citation>
    <scope>NUCLEOTIDE SEQUENCE</scope>
    <source>
        <strain evidence="1">UHG3</strain>
    </source>
</reference>
<name>A0ACC6CEN5_9BURK</name>